<dbReference type="EMBL" id="CXSU01000011">
    <property type="protein sequence ID" value="CTQ49635.1"/>
    <property type="molecule type" value="Genomic_DNA"/>
</dbReference>
<evidence type="ECO:0008006" key="3">
    <source>
        <dbReference type="Google" id="ProtNLM"/>
    </source>
</evidence>
<gene>
    <name evidence="1" type="ORF">JDO7802_01649</name>
</gene>
<evidence type="ECO:0000313" key="2">
    <source>
        <dbReference type="Proteomes" id="UP000049222"/>
    </source>
</evidence>
<dbReference type="Proteomes" id="UP000049222">
    <property type="component" value="Unassembled WGS sequence"/>
</dbReference>
<sequence length="129" mass="13034">MRILGLGIATTLALSGCGTLGSLSSGASSPFSGGGGGLRGSQSEIDGIRFRTRVSSVTADDRGFTTLTRGAGRDLAAAAEAGRVEAVEYCIRRFGGSEITWTLGPDRPAGETPLDQAGALILAGTCISR</sequence>
<reference evidence="1 2" key="1">
    <citation type="submission" date="2015-07" db="EMBL/GenBank/DDBJ databases">
        <authorList>
            <person name="Noorani M."/>
        </authorList>
    </citation>
    <scope>NUCLEOTIDE SEQUENCE [LARGE SCALE GENOMIC DNA]</scope>
    <source>
        <strain evidence="1 2">CECT 7802</strain>
    </source>
</reference>
<dbReference type="RefSeq" id="WP_055084364.1">
    <property type="nucleotide sequence ID" value="NZ_CXSU01000011.1"/>
</dbReference>
<accession>A0A0M6YJ06</accession>
<dbReference type="OrthoDB" id="7659281at2"/>
<dbReference type="PROSITE" id="PS51257">
    <property type="entry name" value="PROKAR_LIPOPROTEIN"/>
    <property type="match status" value="1"/>
</dbReference>
<protein>
    <recommendedName>
        <fullName evidence="3">Lipoprotein</fullName>
    </recommendedName>
</protein>
<dbReference type="AlphaFoldDB" id="A0A0M6YJ06"/>
<name>A0A0M6YJ06_9RHOB</name>
<proteinExistence type="predicted"/>
<organism evidence="1 2">
    <name type="scientific">Jannaschia donghaensis</name>
    <dbReference type="NCBI Taxonomy" id="420998"/>
    <lineage>
        <taxon>Bacteria</taxon>
        <taxon>Pseudomonadati</taxon>
        <taxon>Pseudomonadota</taxon>
        <taxon>Alphaproteobacteria</taxon>
        <taxon>Rhodobacterales</taxon>
        <taxon>Roseobacteraceae</taxon>
        <taxon>Jannaschia</taxon>
    </lineage>
</organism>
<keyword evidence="2" id="KW-1185">Reference proteome</keyword>
<evidence type="ECO:0000313" key="1">
    <source>
        <dbReference type="EMBL" id="CTQ49635.1"/>
    </source>
</evidence>
<dbReference type="STRING" id="420998.JDO7802_01649"/>